<gene>
    <name evidence="3" type="ORF">EVOR1521_LOCUS15034</name>
</gene>
<reference evidence="3" key="1">
    <citation type="submission" date="2023-08" db="EMBL/GenBank/DDBJ databases">
        <authorList>
            <person name="Chen Y."/>
            <person name="Shah S."/>
            <person name="Dougan E. K."/>
            <person name="Thang M."/>
            <person name="Chan C."/>
        </authorList>
    </citation>
    <scope>NUCLEOTIDE SEQUENCE</scope>
</reference>
<name>A0AA36IL81_9DINO</name>
<keyword evidence="4" id="KW-1185">Reference proteome</keyword>
<dbReference type="Proteomes" id="UP001178507">
    <property type="component" value="Unassembled WGS sequence"/>
</dbReference>
<evidence type="ECO:0000259" key="2">
    <source>
        <dbReference type="Pfam" id="PF04991"/>
    </source>
</evidence>
<dbReference type="EMBL" id="CAUJNA010001868">
    <property type="protein sequence ID" value="CAJ1389411.1"/>
    <property type="molecule type" value="Genomic_DNA"/>
</dbReference>
<dbReference type="Pfam" id="PF04991">
    <property type="entry name" value="LicD"/>
    <property type="match status" value="1"/>
</dbReference>
<protein>
    <recommendedName>
        <fullName evidence="2">LicD/FKTN/FKRP nucleotidyltransferase domain-containing protein</fullName>
    </recommendedName>
</protein>
<evidence type="ECO:0000256" key="1">
    <source>
        <dbReference type="SAM" id="MobiDB-lite"/>
    </source>
</evidence>
<sequence>MEASMQVQELPPSAPRAQARRRMPASFAAGPPSLHEDLPRAPKRAKRVERADPVPVVPPEVAGAGMECDQFPGMLKSLACLVASVRSAELRGSLDACSEDSAIPWAEVRRRIAEVDPAAPAEDAVALLRSAAFVGGVDLNDCDCWYGWITLRFFVPQVLSSEERLQILEEQLFHTEFLIWLGFPWMEMLDSEWKPLEALAGSAKVVQRARIEDEEGCSPDEYRLLKALPSEVDPKRVLEAPQLAPLAAAVLLALPEDILSQELSDAARPARWDQPCPSFAAAAAAAILGMAPMGFRVTPGYGLRLTQQILKRTANFGLLRLLRSPWQVAQLLPLLAAHLREGRSRASKSEDDLAAEVMESSRQEFPDLHPSFLPPMAFTEKLKLLQGVATAHAALTAAQVPYFAITGTLLGAVRHHSFVPWDGDADFCVDINDEVRLLHLVLLQGDGSAGLAGEGTRTSTSFRLLLRAMTVLAAAGFELWAHAERPLTFKLASRSSPRVPGKMYGYPYMDLWFCHGWAAGDFSLQSATFGVPLSREAVFPRRKLFFAGLALWSFGDPRESILQYYQGSNALEFCVGHDTFHRQERKYSEENELHRFDGNAPCATLADTFAFAGPWQEGPPEGISGDLILAAVHSFLLLQEPRWALDPDPTLAGAYETFRRARVEEMLHVASEGRLRPGQFQSLQTSQLTAPFGEAVHHLLQAALALEPAGSCDLVLRLRPIRQEASSSLGYVASPSAVSMREQILEAGGRLLRFDVPSCVCRMRLGSLGLQWVAEDARS</sequence>
<dbReference type="GO" id="GO:0009100">
    <property type="term" value="P:glycoprotein metabolic process"/>
    <property type="evidence" value="ECO:0007669"/>
    <property type="project" value="UniProtKB-ARBA"/>
</dbReference>
<evidence type="ECO:0000313" key="3">
    <source>
        <dbReference type="EMBL" id="CAJ1389411.1"/>
    </source>
</evidence>
<comment type="caution">
    <text evidence="3">The sequence shown here is derived from an EMBL/GenBank/DDBJ whole genome shotgun (WGS) entry which is preliminary data.</text>
</comment>
<feature type="domain" description="LicD/FKTN/FKRP nucleotidyltransferase" evidence="2">
    <location>
        <begin position="401"/>
        <end position="439"/>
    </location>
</feature>
<accession>A0AA36IL81</accession>
<dbReference type="AlphaFoldDB" id="A0AA36IL81"/>
<proteinExistence type="predicted"/>
<evidence type="ECO:0000313" key="4">
    <source>
        <dbReference type="Proteomes" id="UP001178507"/>
    </source>
</evidence>
<organism evidence="3 4">
    <name type="scientific">Effrenium voratum</name>
    <dbReference type="NCBI Taxonomy" id="2562239"/>
    <lineage>
        <taxon>Eukaryota</taxon>
        <taxon>Sar</taxon>
        <taxon>Alveolata</taxon>
        <taxon>Dinophyceae</taxon>
        <taxon>Suessiales</taxon>
        <taxon>Symbiodiniaceae</taxon>
        <taxon>Effrenium</taxon>
    </lineage>
</organism>
<feature type="region of interest" description="Disordered" evidence="1">
    <location>
        <begin position="1"/>
        <end position="51"/>
    </location>
</feature>
<dbReference type="InterPro" id="IPR007074">
    <property type="entry name" value="LicD/FKTN/FKRP_NTP_transf"/>
</dbReference>